<dbReference type="eggNOG" id="ENOG502Z8PU">
    <property type="taxonomic scope" value="Bacteria"/>
</dbReference>
<dbReference type="Proteomes" id="UP000029646">
    <property type="component" value="Unassembled WGS sequence"/>
</dbReference>
<evidence type="ECO:0000313" key="3">
    <source>
        <dbReference type="EMBL" id="GAL73315.1"/>
    </source>
</evidence>
<reference evidence="6" key="1">
    <citation type="journal article" date="2014" name="Genome Announc.">
        <title>Draft Genome Sequence of Marine Flavobacterium Jejuia pallidilutea Strain 11shimoA1 and Pigmentation Mutants.</title>
        <authorList>
            <person name="Takatani N."/>
            <person name="Nakanishi M."/>
            <person name="Meirelles P."/>
            <person name="Mino S."/>
            <person name="Suda W."/>
            <person name="Oshima K."/>
            <person name="Hattori M."/>
            <person name="Ohkuma M."/>
            <person name="Hosokawa M."/>
            <person name="Miyashita K."/>
            <person name="Thompson F.L."/>
            <person name="Niwa A."/>
            <person name="Sawabe T."/>
            <person name="Sawabe T."/>
        </authorList>
    </citation>
    <scope>NUCLEOTIDE SEQUENCE [LARGE SCALE GENOMIC DNA]</scope>
    <source>
        <strain evidence="6">JCM 19538</strain>
    </source>
</reference>
<dbReference type="OrthoDB" id="1113890at2"/>
<dbReference type="EMBL" id="BBNR01000041">
    <property type="protein sequence ID" value="GAL69128.1"/>
    <property type="molecule type" value="Genomic_DNA"/>
</dbReference>
<evidence type="ECO:0000313" key="2">
    <source>
        <dbReference type="EMBL" id="GAL69128.1"/>
    </source>
</evidence>
<dbReference type="Proteomes" id="UP000029641">
    <property type="component" value="Unassembled WGS sequence"/>
</dbReference>
<sequence>MLKKILLLFYLLFNLSFNAQEKDSLVFKNGIERPSILSTHHFGIFSARINQNFKISPPKSSTFSLNYTSGNTFHPYVEAYFPKNPEVRARLSEIKWHDRPFNFINKETTPADYINIVIDAVIKEFRANYNFAISNQHEFGLTLRTYLITKGKHPFSLFTSDETIEWFHTNIAGGEDPFGRRYYGLNQVNFSYQDRNGRTLQLNANDFFVGGLEFNHFYYPSFLKDEEKHIHVNFGNHIGINTSKFNTSIDYGISLNSVKSLILKNKNEFNFGVGASVLYKNFINLKNNNIDLGNNSLLATLEGHIEFTKYTKKGNYNAFGINYHIQSRFNKKAEESYYKLLGKWREINGGWQNGVATLYKALSNWSIVYTYSKRNYKLSLFLNQDLLVNNAPDFQTGIALNIPILK</sequence>
<accession>A0A090VYW3</accession>
<keyword evidence="6" id="KW-1185">Reference proteome</keyword>
<evidence type="ECO:0000313" key="6">
    <source>
        <dbReference type="Proteomes" id="UP000030184"/>
    </source>
</evidence>
<proteinExistence type="predicted"/>
<gene>
    <name evidence="2" type="ORF">JCM19301_191</name>
    <name evidence="3" type="ORF">JCM19302_492</name>
    <name evidence="4" type="ORF">JCM19538_4</name>
</gene>
<dbReference type="Proteomes" id="UP000030184">
    <property type="component" value="Unassembled WGS sequence"/>
</dbReference>
<name>A0A090VYW3_9FLAO</name>
<feature type="signal peptide" evidence="1">
    <location>
        <begin position="1"/>
        <end position="19"/>
    </location>
</feature>
<organism evidence="2 5">
    <name type="scientific">Jejuia pallidilutea</name>
    <dbReference type="NCBI Taxonomy" id="504487"/>
    <lineage>
        <taxon>Bacteria</taxon>
        <taxon>Pseudomonadati</taxon>
        <taxon>Bacteroidota</taxon>
        <taxon>Flavobacteriia</taxon>
        <taxon>Flavobacteriales</taxon>
        <taxon>Flavobacteriaceae</taxon>
        <taxon>Jejuia</taxon>
    </lineage>
</organism>
<protein>
    <recommendedName>
        <fullName evidence="7">Phosphate-selective porin O/P</fullName>
    </recommendedName>
</protein>
<keyword evidence="1" id="KW-0732">Signal</keyword>
<dbReference type="EMBL" id="BBNY01000032">
    <property type="protein sequence ID" value="GAL89718.1"/>
    <property type="molecule type" value="Genomic_DNA"/>
</dbReference>
<comment type="caution">
    <text evidence="2">The sequence shown here is derived from an EMBL/GenBank/DDBJ whole genome shotgun (WGS) entry which is preliminary data.</text>
</comment>
<evidence type="ECO:0000313" key="4">
    <source>
        <dbReference type="EMBL" id="GAL89718.1"/>
    </source>
</evidence>
<dbReference type="EMBL" id="BBNS01000048">
    <property type="protein sequence ID" value="GAL73315.1"/>
    <property type="molecule type" value="Genomic_DNA"/>
</dbReference>
<evidence type="ECO:0000256" key="1">
    <source>
        <dbReference type="SAM" id="SignalP"/>
    </source>
</evidence>
<evidence type="ECO:0000313" key="5">
    <source>
        <dbReference type="Proteomes" id="UP000029641"/>
    </source>
</evidence>
<feature type="chain" id="PRO_5007383005" description="Phosphate-selective porin O/P" evidence="1">
    <location>
        <begin position="20"/>
        <end position="406"/>
    </location>
</feature>
<dbReference type="AlphaFoldDB" id="A0A090VYW3"/>
<evidence type="ECO:0008006" key="7">
    <source>
        <dbReference type="Google" id="ProtNLM"/>
    </source>
</evidence>
<dbReference type="RefSeq" id="WP_042247098.1">
    <property type="nucleotide sequence ID" value="NZ_BBNR01000041.1"/>
</dbReference>